<evidence type="ECO:0000256" key="1">
    <source>
        <dbReference type="SAM" id="MobiDB-lite"/>
    </source>
</evidence>
<organism evidence="2 3">
    <name type="scientific">Burkholderia plantarii</name>
    <dbReference type="NCBI Taxonomy" id="41899"/>
    <lineage>
        <taxon>Bacteria</taxon>
        <taxon>Pseudomonadati</taxon>
        <taxon>Pseudomonadota</taxon>
        <taxon>Betaproteobacteria</taxon>
        <taxon>Burkholderiales</taxon>
        <taxon>Burkholderiaceae</taxon>
        <taxon>Burkholderia</taxon>
    </lineage>
</organism>
<keyword evidence="3" id="KW-1185">Reference proteome</keyword>
<reference evidence="2 3" key="2">
    <citation type="journal article" date="2016" name="Appl. Microbiol. Biotechnol.">
        <title>Mutations improving production and secretion of extracellular lipase by Burkholderia glumae PG1.</title>
        <authorList>
            <person name="Knapp A."/>
            <person name="Voget S."/>
            <person name="Gao R."/>
            <person name="Zaburannyi N."/>
            <person name="Krysciak D."/>
            <person name="Breuer M."/>
            <person name="Hauer B."/>
            <person name="Streit W.R."/>
            <person name="Muller R."/>
            <person name="Daniel R."/>
            <person name="Jaeger K.E."/>
        </authorList>
    </citation>
    <scope>NUCLEOTIDE SEQUENCE [LARGE SCALE GENOMIC DNA]</scope>
    <source>
        <strain evidence="2 3">PG1</strain>
    </source>
</reference>
<dbReference type="RefSeq" id="WP_042627239.1">
    <property type="nucleotide sequence ID" value="NZ_CP002581.1"/>
</dbReference>
<evidence type="ECO:0000313" key="2">
    <source>
        <dbReference type="EMBL" id="AJK48633.1"/>
    </source>
</evidence>
<dbReference type="EMBL" id="CP002581">
    <property type="protein sequence ID" value="AJK48633.1"/>
    <property type="molecule type" value="Genomic_DNA"/>
</dbReference>
<accession>A0A0B6RZ01</accession>
<dbReference type="Proteomes" id="UP000031838">
    <property type="component" value="Chromosome 2"/>
</dbReference>
<name>A0A0B6RZ01_BURPL</name>
<dbReference type="AlphaFoldDB" id="A0A0B6RZ01"/>
<feature type="region of interest" description="Disordered" evidence="1">
    <location>
        <begin position="21"/>
        <end position="40"/>
    </location>
</feature>
<dbReference type="HOGENOM" id="CLU_1243392_0_0_4"/>
<evidence type="ECO:0000313" key="3">
    <source>
        <dbReference type="Proteomes" id="UP000031838"/>
    </source>
</evidence>
<proteinExistence type="predicted"/>
<dbReference type="OrthoDB" id="9014431at2"/>
<dbReference type="KEGG" id="bgp:BGL_2c05490"/>
<protein>
    <submittedName>
        <fullName evidence="2">Uncharacterized protein</fullName>
    </submittedName>
</protein>
<reference evidence="3" key="1">
    <citation type="submission" date="2011-03" db="EMBL/GenBank/DDBJ databases">
        <authorList>
            <person name="Voget S."/>
            <person name="Streit W.R."/>
            <person name="Jaeger K.E."/>
            <person name="Daniel R."/>
        </authorList>
    </citation>
    <scope>NUCLEOTIDE SEQUENCE [LARGE SCALE GENOMIC DNA]</scope>
    <source>
        <strain evidence="3">PG1</strain>
    </source>
</reference>
<gene>
    <name evidence="2" type="ORF">BGL_2c05490</name>
</gene>
<sequence>MKQGKPKLTRQDAERLFAGLPAAGGSSASRPVNPFEASPFDMTRRADEKATLWKDNLVTLPIAFVVPAAYASLAVLSRAIVQAWRVRWVREAGHEIVAEFPEGWKAVRPASGPIELRDPSNVVRAVYGWAEDAELRLLTRYLVETQSNSSTGMSSLLIRDRASGQILERSSIWSSLSGASHPDWARLSGWLNSHFPQHQDPLRYWEDCERNLRAAEA</sequence>